<gene>
    <name evidence="2" type="ORF">LYPA_23C018911</name>
</gene>
<reference evidence="2 3" key="1">
    <citation type="submission" date="2019-01" db="EMBL/GenBank/DDBJ databases">
        <authorList>
            <person name="Alioto T."/>
            <person name="Alioto T."/>
        </authorList>
    </citation>
    <scope>NUCLEOTIDE SEQUENCE [LARGE SCALE GENOMIC DNA]</scope>
</reference>
<keyword evidence="3" id="KW-1185">Reference proteome</keyword>
<dbReference type="AlphaFoldDB" id="A0A485N8Z8"/>
<feature type="non-terminal residue" evidence="2">
    <location>
        <position position="55"/>
    </location>
</feature>
<evidence type="ECO:0000256" key="1">
    <source>
        <dbReference type="SAM" id="MobiDB-lite"/>
    </source>
</evidence>
<dbReference type="EMBL" id="CAAGRJ010011357">
    <property type="protein sequence ID" value="VFV28408.1"/>
    <property type="molecule type" value="Genomic_DNA"/>
</dbReference>
<evidence type="ECO:0000313" key="2">
    <source>
        <dbReference type="EMBL" id="VFV28408.1"/>
    </source>
</evidence>
<organism evidence="2 3">
    <name type="scientific">Lynx pardinus</name>
    <name type="common">Iberian lynx</name>
    <name type="synonym">Felis pardina</name>
    <dbReference type="NCBI Taxonomy" id="191816"/>
    <lineage>
        <taxon>Eukaryota</taxon>
        <taxon>Metazoa</taxon>
        <taxon>Chordata</taxon>
        <taxon>Craniata</taxon>
        <taxon>Vertebrata</taxon>
        <taxon>Euteleostomi</taxon>
        <taxon>Mammalia</taxon>
        <taxon>Eutheria</taxon>
        <taxon>Laurasiatheria</taxon>
        <taxon>Carnivora</taxon>
        <taxon>Feliformia</taxon>
        <taxon>Felidae</taxon>
        <taxon>Felinae</taxon>
        <taxon>Lynx</taxon>
    </lineage>
</organism>
<sequence length="55" mass="6075">MKHDTRPKHVRAFPAQWVKPQPFTHSAGKGKVRNIESPPNSGAGTAPAPCFLRRL</sequence>
<feature type="region of interest" description="Disordered" evidence="1">
    <location>
        <begin position="21"/>
        <end position="55"/>
    </location>
</feature>
<proteinExistence type="predicted"/>
<protein>
    <submittedName>
        <fullName evidence="2">Uncharacterized protein</fullName>
    </submittedName>
</protein>
<evidence type="ECO:0000313" key="3">
    <source>
        <dbReference type="Proteomes" id="UP000386466"/>
    </source>
</evidence>
<name>A0A485N8Z8_LYNPA</name>
<accession>A0A485N8Z8</accession>
<dbReference type="Proteomes" id="UP000386466">
    <property type="component" value="Unassembled WGS sequence"/>
</dbReference>